<dbReference type="KEGG" id="vg:77954013"/>
<evidence type="ECO:0000313" key="1">
    <source>
        <dbReference type="EMBL" id="UIW13549.1"/>
    </source>
</evidence>
<gene>
    <name evidence="1" type="primary">65</name>
    <name evidence="1" type="ORF">SEA_LIZALICA_65</name>
</gene>
<protein>
    <submittedName>
        <fullName evidence="1">Uncharacterized protein</fullName>
    </submittedName>
</protein>
<name>A0AA49B3F7_9CAUD</name>
<dbReference type="EMBL" id="OL549192">
    <property type="protein sequence ID" value="UIW13549.1"/>
    <property type="molecule type" value="Genomic_DNA"/>
</dbReference>
<dbReference type="Proteomes" id="UP001201500">
    <property type="component" value="Segment"/>
</dbReference>
<keyword evidence="2" id="KW-1185">Reference proteome</keyword>
<reference evidence="1 2" key="1">
    <citation type="submission" date="2021-11" db="EMBL/GenBank/DDBJ databases">
        <authorList>
            <person name="Ristovski M."/>
            <person name="Furlong K.P."/>
            <person name="Abdelaal M.M."/>
            <person name="Barwitzki K."/>
            <person name="Chandra A."/>
            <person name="Elkbouli M.A."/>
            <person name="Galimova E."/>
            <person name="Ghanmi N."/>
            <person name="Hurtubise C."/>
            <person name="Islam M.S."/>
            <person name="Madani M.T."/>
            <person name="Muller N."/>
            <person name="Park H.A."/>
            <person name="Petrova A."/>
            <person name="Salaheddin T."/>
            <person name="Salikini A."/>
            <person name="Sarakbi R.J."/>
            <person name="Suliman I."/>
            <person name="Turenne M."/>
            <person name="Uppal M."/>
            <person name="Wu A.J."/>
            <person name="Yan M.L."/>
            <person name="Znamenski E."/>
            <person name="Hastings E.M."/>
            <person name="Saal A.P."/>
            <person name="Sandouka T."/>
            <person name="Tran A."/>
            <person name="Tremblay V."/>
            <person name="Williams E."/>
            <person name="Giles L.L."/>
            <person name="McCarthy L."/>
            <person name="Wheaton K.A."/>
            <person name="Chan K."/>
            <person name="Rudner A.D."/>
            <person name="Beyer A.R."/>
            <person name="Chong R.A."/>
            <person name="Edgington N.P."/>
            <person name="Freise A.C."/>
            <person name="Garcia Costas A.M."/>
            <person name="Gibb B.P."/>
            <person name="Klyczek K.K."/>
            <person name="Swerdlow S.J."/>
            <person name="Garlena R.A."/>
            <person name="Russell D.A."/>
            <person name="Jacobs-Sera D."/>
            <person name="Hatfull G.F."/>
        </authorList>
    </citation>
    <scope>NUCLEOTIDE SEQUENCE [LARGE SCALE GENOMIC DNA]</scope>
</reference>
<proteinExistence type="predicted"/>
<dbReference type="GeneID" id="77954013"/>
<accession>A0AA49B3F7</accession>
<organism evidence="1 2">
    <name type="scientific">Arthrobacter phage Lizalica</name>
    <dbReference type="NCBI Taxonomy" id="2832319"/>
    <lineage>
        <taxon>Viruses</taxon>
        <taxon>Duplodnaviria</taxon>
        <taxon>Heunggongvirae</taxon>
        <taxon>Uroviricota</taxon>
        <taxon>Caudoviricetes</taxon>
        <taxon>Casidaviridae</taxon>
        <taxon>Yangvirus</taxon>
        <taxon>Yangvirus lizalica</taxon>
    </lineage>
</organism>
<dbReference type="RefSeq" id="YP_010677630.1">
    <property type="nucleotide sequence ID" value="NC_071023.1"/>
</dbReference>
<evidence type="ECO:0000313" key="2">
    <source>
        <dbReference type="Proteomes" id="UP001201500"/>
    </source>
</evidence>
<sequence>MEPKPESPVCTCITAYAQSVGIRYVRVFDPFCQIKRHAARGTTALDPTYPKAAKE</sequence>